<dbReference type="Proteomes" id="UP000002941">
    <property type="component" value="Unassembled WGS sequence"/>
</dbReference>
<dbReference type="eggNOG" id="ENOG5033MQU">
    <property type="taxonomic scope" value="Bacteria"/>
</dbReference>
<dbReference type="OrthoDB" id="3256527at2"/>
<evidence type="ECO:0000313" key="2">
    <source>
        <dbReference type="Proteomes" id="UP000002941"/>
    </source>
</evidence>
<proteinExistence type="predicted"/>
<gene>
    <name evidence="1" type="ORF">HMPREF1318_1373</name>
</gene>
<dbReference type="EMBL" id="AKFT01000012">
    <property type="protein sequence ID" value="EJF47424.1"/>
    <property type="molecule type" value="Genomic_DNA"/>
</dbReference>
<keyword evidence="2" id="KW-1185">Reference proteome</keyword>
<reference evidence="1 2" key="1">
    <citation type="submission" date="2012-05" db="EMBL/GenBank/DDBJ databases">
        <authorList>
            <person name="Harkins D.M."/>
            <person name="Madupu R."/>
            <person name="Durkin A.S."/>
            <person name="Torralba M."/>
            <person name="Methe B."/>
            <person name="Sutton G.G."/>
            <person name="Nelson K.E."/>
        </authorList>
    </citation>
    <scope>NUCLEOTIDE SEQUENCE [LARGE SCALE GENOMIC DNA]</scope>
    <source>
        <strain evidence="1 2">F0489</strain>
    </source>
</reference>
<dbReference type="RefSeq" id="WP_008729657.1">
    <property type="nucleotide sequence ID" value="NZ_AKFT01000012.1"/>
</dbReference>
<accession>J0NJW6</accession>
<evidence type="ECO:0000313" key="1">
    <source>
        <dbReference type="EMBL" id="EJF47424.1"/>
    </source>
</evidence>
<organism evidence="1 2">
    <name type="scientific">Actinomyces massiliensis F0489</name>
    <dbReference type="NCBI Taxonomy" id="1125718"/>
    <lineage>
        <taxon>Bacteria</taxon>
        <taxon>Bacillati</taxon>
        <taxon>Actinomycetota</taxon>
        <taxon>Actinomycetes</taxon>
        <taxon>Actinomycetales</taxon>
        <taxon>Actinomycetaceae</taxon>
        <taxon>Actinomyces</taxon>
    </lineage>
</organism>
<evidence type="ECO:0008006" key="3">
    <source>
        <dbReference type="Google" id="ProtNLM"/>
    </source>
</evidence>
<dbReference type="AlphaFoldDB" id="J0NJW6"/>
<dbReference type="PATRIC" id="fig|1125718.3.peg.263"/>
<sequence>MERYGGAVPSYRTILTVASLRPGRAPGDVEAAARAAVGETTVLEAFQVGVVRGEPRVTVRFTGADDAEARAVHDRVVDAVRAIADAPRALLVKVVAGRSVPVA</sequence>
<comment type="caution">
    <text evidence="1">The sequence shown here is derived from an EMBL/GenBank/DDBJ whole genome shotgun (WGS) entry which is preliminary data.</text>
</comment>
<protein>
    <recommendedName>
        <fullName evidence="3">FMN-dependent dehydrogenase</fullName>
    </recommendedName>
</protein>
<name>J0NJW6_9ACTO</name>